<gene>
    <name evidence="1" type="ORF">EYF80_041644</name>
</gene>
<comment type="caution">
    <text evidence="1">The sequence shown here is derived from an EMBL/GenBank/DDBJ whole genome shotgun (WGS) entry which is preliminary data.</text>
</comment>
<name>A0A4Z2G5X6_9TELE</name>
<protein>
    <submittedName>
        <fullName evidence="1">Uncharacterized protein</fullName>
    </submittedName>
</protein>
<evidence type="ECO:0000313" key="1">
    <source>
        <dbReference type="EMBL" id="TNN48174.1"/>
    </source>
</evidence>
<organism evidence="1 2">
    <name type="scientific">Liparis tanakae</name>
    <name type="common">Tanaka's snailfish</name>
    <dbReference type="NCBI Taxonomy" id="230148"/>
    <lineage>
        <taxon>Eukaryota</taxon>
        <taxon>Metazoa</taxon>
        <taxon>Chordata</taxon>
        <taxon>Craniata</taxon>
        <taxon>Vertebrata</taxon>
        <taxon>Euteleostomi</taxon>
        <taxon>Actinopterygii</taxon>
        <taxon>Neopterygii</taxon>
        <taxon>Teleostei</taxon>
        <taxon>Neoteleostei</taxon>
        <taxon>Acanthomorphata</taxon>
        <taxon>Eupercaria</taxon>
        <taxon>Perciformes</taxon>
        <taxon>Cottioidei</taxon>
        <taxon>Cottales</taxon>
        <taxon>Liparidae</taxon>
        <taxon>Liparis</taxon>
    </lineage>
</organism>
<dbReference type="AlphaFoldDB" id="A0A4Z2G5X6"/>
<keyword evidence="2" id="KW-1185">Reference proteome</keyword>
<dbReference type="EMBL" id="SRLO01000708">
    <property type="protein sequence ID" value="TNN48174.1"/>
    <property type="molecule type" value="Genomic_DNA"/>
</dbReference>
<reference evidence="1 2" key="1">
    <citation type="submission" date="2019-03" db="EMBL/GenBank/DDBJ databases">
        <title>First draft genome of Liparis tanakae, snailfish: a comprehensive survey of snailfish specific genes.</title>
        <authorList>
            <person name="Kim W."/>
            <person name="Song I."/>
            <person name="Jeong J.-H."/>
            <person name="Kim D."/>
            <person name="Kim S."/>
            <person name="Ryu S."/>
            <person name="Song J.Y."/>
            <person name="Lee S.K."/>
        </authorList>
    </citation>
    <scope>NUCLEOTIDE SEQUENCE [LARGE SCALE GENOMIC DNA]</scope>
    <source>
        <tissue evidence="1">Muscle</tissue>
    </source>
</reference>
<proteinExistence type="predicted"/>
<accession>A0A4Z2G5X6</accession>
<sequence>MKPLRAVHFCRDPLQCGQKHGAFNQREHPGSQPNSNFLRSAAFSTLRGWRAELMPPAAFRRAAVRNKEPRGRY</sequence>
<dbReference type="Proteomes" id="UP000314294">
    <property type="component" value="Unassembled WGS sequence"/>
</dbReference>
<evidence type="ECO:0000313" key="2">
    <source>
        <dbReference type="Proteomes" id="UP000314294"/>
    </source>
</evidence>